<name>A0ABR2Z526_9CHLO</name>
<dbReference type="SUPFAM" id="SSF51735">
    <property type="entry name" value="NAD(P)-binding Rossmann-fold domains"/>
    <property type="match status" value="1"/>
</dbReference>
<evidence type="ECO:0000313" key="5">
    <source>
        <dbReference type="Proteomes" id="UP001491310"/>
    </source>
</evidence>
<reference evidence="4 5" key="1">
    <citation type="journal article" date="2024" name="Nat. Commun.">
        <title>Phylogenomics reveals the evolutionary origins of lichenization in chlorophyte algae.</title>
        <authorList>
            <person name="Puginier C."/>
            <person name="Libourel C."/>
            <person name="Otte J."/>
            <person name="Skaloud P."/>
            <person name="Haon M."/>
            <person name="Grisel S."/>
            <person name="Petersen M."/>
            <person name="Berrin J.G."/>
            <person name="Delaux P.M."/>
            <person name="Dal Grande F."/>
            <person name="Keller J."/>
        </authorList>
    </citation>
    <scope>NUCLEOTIDE SEQUENCE [LARGE SCALE GENOMIC DNA]</scope>
    <source>
        <strain evidence="4 5">SAG 216-7</strain>
    </source>
</reference>
<dbReference type="Proteomes" id="UP001491310">
    <property type="component" value="Unassembled WGS sequence"/>
</dbReference>
<keyword evidence="5" id="KW-1185">Reference proteome</keyword>
<evidence type="ECO:0000256" key="3">
    <source>
        <dbReference type="SAM" id="SignalP"/>
    </source>
</evidence>
<feature type="signal peptide" evidence="3">
    <location>
        <begin position="1"/>
        <end position="26"/>
    </location>
</feature>
<dbReference type="Pfam" id="PF00106">
    <property type="entry name" value="adh_short"/>
    <property type="match status" value="1"/>
</dbReference>
<evidence type="ECO:0000256" key="2">
    <source>
        <dbReference type="ARBA" id="ARBA00023002"/>
    </source>
</evidence>
<comment type="caution">
    <text evidence="4">The sequence shown here is derived from an EMBL/GenBank/DDBJ whole genome shotgun (WGS) entry which is preliminary data.</text>
</comment>
<feature type="chain" id="PRO_5045674528" description="NAD(P)-binding protein" evidence="3">
    <location>
        <begin position="27"/>
        <end position="417"/>
    </location>
</feature>
<dbReference type="EMBL" id="JALJOT010000001">
    <property type="protein sequence ID" value="KAK9919097.1"/>
    <property type="molecule type" value="Genomic_DNA"/>
</dbReference>
<keyword evidence="3" id="KW-0732">Signal</keyword>
<evidence type="ECO:0000256" key="1">
    <source>
        <dbReference type="ARBA" id="ARBA00006484"/>
    </source>
</evidence>
<dbReference type="InterPro" id="IPR002347">
    <property type="entry name" value="SDR_fam"/>
</dbReference>
<protein>
    <recommendedName>
        <fullName evidence="6">NAD(P)-binding protein</fullName>
    </recommendedName>
</protein>
<dbReference type="PANTHER" id="PTHR43391">
    <property type="entry name" value="RETINOL DEHYDROGENASE-RELATED"/>
    <property type="match status" value="1"/>
</dbReference>
<organism evidence="4 5">
    <name type="scientific">Coccomyxa subellipsoidea</name>
    <dbReference type="NCBI Taxonomy" id="248742"/>
    <lineage>
        <taxon>Eukaryota</taxon>
        <taxon>Viridiplantae</taxon>
        <taxon>Chlorophyta</taxon>
        <taxon>core chlorophytes</taxon>
        <taxon>Trebouxiophyceae</taxon>
        <taxon>Trebouxiophyceae incertae sedis</taxon>
        <taxon>Coccomyxaceae</taxon>
        <taxon>Coccomyxa</taxon>
    </lineage>
</organism>
<evidence type="ECO:0000313" key="4">
    <source>
        <dbReference type="EMBL" id="KAK9919097.1"/>
    </source>
</evidence>
<keyword evidence="2" id="KW-0560">Oxidoreductase</keyword>
<gene>
    <name evidence="4" type="ORF">WJX75_009391</name>
</gene>
<accession>A0ABR2Z526</accession>
<proteinExistence type="inferred from homology"/>
<sequence>MGTPDRFGMLAKACSMILVLLPVAWCQSKSQPINPQQNATLVSPNGYNETGFMNTSTYYGSYTDTSVDSTSVPKPNVDASLAPPGASVGNGSSASSNACVGLSGRIILITGASTGIGRATADRLAASRATVIGTSRYTWRYPTPPNWQLYQLDQTSDDSVKQLIDRVAIEHGRIDVLYLNAGRQFIGDTANSDLRQMMLVYDTNFWGPVRVMQAALPLMPKTGYARILATTSVESQEAPPGYLPYNAAKWSLMALQENWVSTHSGTNNITTNIEFITILPGTVNTSLGYTAIYGCPELSAEEGSDVIKGYTTQGLNPKDVGEGVYRLLINPNPPLRNLIMTDEQWSALIPLFCRRYTLPLEQFYVNTPGGPDISKWISGESSQRKGYNCSSHCGGAQFCGAGEVGSGVRGTGTIGAY</sequence>
<dbReference type="InterPro" id="IPR036291">
    <property type="entry name" value="NAD(P)-bd_dom_sf"/>
</dbReference>
<evidence type="ECO:0008006" key="6">
    <source>
        <dbReference type="Google" id="ProtNLM"/>
    </source>
</evidence>
<dbReference type="PRINTS" id="PR00081">
    <property type="entry name" value="GDHRDH"/>
</dbReference>
<comment type="similarity">
    <text evidence="1">Belongs to the short-chain dehydrogenases/reductases (SDR) family.</text>
</comment>
<dbReference type="Gene3D" id="3.40.50.720">
    <property type="entry name" value="NAD(P)-binding Rossmann-like Domain"/>
    <property type="match status" value="1"/>
</dbReference>
<dbReference type="PANTHER" id="PTHR43391:SF86">
    <property type="entry name" value="SHORT-CHAIN DEHYDROGENASE_REDUCTASE FAMILY PROTEIN"/>
    <property type="match status" value="1"/>
</dbReference>